<organism evidence="8 9">
    <name type="scientific">Lottia gigantea</name>
    <name type="common">Giant owl limpet</name>
    <dbReference type="NCBI Taxonomy" id="225164"/>
    <lineage>
        <taxon>Eukaryota</taxon>
        <taxon>Metazoa</taxon>
        <taxon>Spiralia</taxon>
        <taxon>Lophotrochozoa</taxon>
        <taxon>Mollusca</taxon>
        <taxon>Gastropoda</taxon>
        <taxon>Patellogastropoda</taxon>
        <taxon>Lottioidea</taxon>
        <taxon>Lottiidae</taxon>
        <taxon>Lottia</taxon>
    </lineage>
</organism>
<feature type="region of interest" description="Disordered" evidence="5">
    <location>
        <begin position="810"/>
        <end position="898"/>
    </location>
</feature>
<proteinExistence type="inferred from homology"/>
<dbReference type="InterPro" id="IPR036612">
    <property type="entry name" value="KH_dom_type_1_sf"/>
</dbReference>
<dbReference type="Proteomes" id="UP000030746">
    <property type="component" value="Unassembled WGS sequence"/>
</dbReference>
<dbReference type="CTD" id="20248892"/>
<feature type="compositionally biased region" description="Pro residues" evidence="5">
    <location>
        <begin position="816"/>
        <end position="839"/>
    </location>
</feature>
<evidence type="ECO:0000259" key="6">
    <source>
        <dbReference type="Pfam" id="PF22675"/>
    </source>
</evidence>
<dbReference type="GeneID" id="20248892"/>
<dbReference type="OrthoDB" id="397265at2759"/>
<feature type="domain" description="KHDC4/BBP-like KH-domain type I" evidence="6">
    <location>
        <begin position="199"/>
        <end position="270"/>
    </location>
</feature>
<dbReference type="Pfam" id="PF23469">
    <property type="entry name" value="KH_12"/>
    <property type="match status" value="1"/>
</dbReference>
<dbReference type="CDD" id="cd22385">
    <property type="entry name" value="KH-I_KHDC4_rpt1"/>
    <property type="match status" value="1"/>
</dbReference>
<comment type="similarity">
    <text evidence="1">Belongs to the KHDC4 family.</text>
</comment>
<dbReference type="Gene3D" id="3.30.1370.10">
    <property type="entry name" value="K Homology domain, type 1"/>
    <property type="match status" value="2"/>
</dbReference>
<dbReference type="EMBL" id="KB201802">
    <property type="protein sequence ID" value="ESO94540.1"/>
    <property type="molecule type" value="Genomic_DNA"/>
</dbReference>
<evidence type="ECO:0000313" key="9">
    <source>
        <dbReference type="Proteomes" id="UP000030746"/>
    </source>
</evidence>
<evidence type="ECO:0000259" key="7">
    <source>
        <dbReference type="Pfam" id="PF23469"/>
    </source>
</evidence>
<dbReference type="CDD" id="cd22386">
    <property type="entry name" value="KH-I_KHDC4_rpt2"/>
    <property type="match status" value="1"/>
</dbReference>
<dbReference type="InterPro" id="IPR047889">
    <property type="entry name" value="KHDC4_KH-I_second"/>
</dbReference>
<dbReference type="Pfam" id="PF22675">
    <property type="entry name" value="KH-I_KHDC4-BBP"/>
    <property type="match status" value="1"/>
</dbReference>
<name>V4AH82_LOTGI</name>
<feature type="compositionally biased region" description="Basic and acidic residues" evidence="5">
    <location>
        <begin position="617"/>
        <end position="666"/>
    </location>
</feature>
<reference evidence="8 9" key="1">
    <citation type="journal article" date="2013" name="Nature">
        <title>Insights into bilaterian evolution from three spiralian genomes.</title>
        <authorList>
            <person name="Simakov O."/>
            <person name="Marletaz F."/>
            <person name="Cho S.J."/>
            <person name="Edsinger-Gonzales E."/>
            <person name="Havlak P."/>
            <person name="Hellsten U."/>
            <person name="Kuo D.H."/>
            <person name="Larsson T."/>
            <person name="Lv J."/>
            <person name="Arendt D."/>
            <person name="Savage R."/>
            <person name="Osoegawa K."/>
            <person name="de Jong P."/>
            <person name="Grimwood J."/>
            <person name="Chapman J.A."/>
            <person name="Shapiro H."/>
            <person name="Aerts A."/>
            <person name="Otillar R.P."/>
            <person name="Terry A.Y."/>
            <person name="Boore J.L."/>
            <person name="Grigoriev I.V."/>
            <person name="Lindberg D.R."/>
            <person name="Seaver E.C."/>
            <person name="Weisblat D.A."/>
            <person name="Putnam N.H."/>
            <person name="Rokhsar D.S."/>
        </authorList>
    </citation>
    <scope>NUCLEOTIDE SEQUENCE [LARGE SCALE GENOMIC DNA]</scope>
</reference>
<feature type="region of interest" description="Disordered" evidence="5">
    <location>
        <begin position="546"/>
        <end position="680"/>
    </location>
</feature>
<dbReference type="GO" id="GO:0005634">
    <property type="term" value="C:nucleus"/>
    <property type="evidence" value="ECO:0007669"/>
    <property type="project" value="InterPro"/>
</dbReference>
<feature type="compositionally biased region" description="Basic and acidic residues" evidence="5">
    <location>
        <begin position="560"/>
        <end position="577"/>
    </location>
</feature>
<evidence type="ECO:0000256" key="1">
    <source>
        <dbReference type="ARBA" id="ARBA00006093"/>
    </source>
</evidence>
<feature type="region of interest" description="Disordered" evidence="5">
    <location>
        <begin position="503"/>
        <end position="529"/>
    </location>
</feature>
<feature type="compositionally biased region" description="Pro residues" evidence="5">
    <location>
        <begin position="876"/>
        <end position="892"/>
    </location>
</feature>
<evidence type="ECO:0000256" key="2">
    <source>
        <dbReference type="ARBA" id="ARBA00017795"/>
    </source>
</evidence>
<feature type="region of interest" description="Disordered" evidence="5">
    <location>
        <begin position="142"/>
        <end position="170"/>
    </location>
</feature>
<feature type="domain" description="ATP-dependent RNA helicase PRP5/DDX46/KHDC4 KH" evidence="7">
    <location>
        <begin position="54"/>
        <end position="134"/>
    </location>
</feature>
<dbReference type="STRING" id="225164.V4AH82"/>
<comment type="function">
    <text evidence="4">RNA-binding protein involved in pre-mRNA splicing. Interacts with the PRP19C/Prp19 complex/NTC/Nineteen complex which is part of the spliceosome. Involved in regulating splice site selection. Binds preferentially RNA with A/C rich sequences and poly-C stretches.</text>
</comment>
<dbReference type="OMA" id="FHLHHTS"/>
<dbReference type="RefSeq" id="XP_009054819.1">
    <property type="nucleotide sequence ID" value="XM_009056571.1"/>
</dbReference>
<dbReference type="SUPFAM" id="SSF54791">
    <property type="entry name" value="Eukaryotic type KH-domain (KH-domain type I)"/>
    <property type="match status" value="2"/>
</dbReference>
<evidence type="ECO:0000313" key="8">
    <source>
        <dbReference type="EMBL" id="ESO94540.1"/>
    </source>
</evidence>
<evidence type="ECO:0000256" key="4">
    <source>
        <dbReference type="ARBA" id="ARBA00045732"/>
    </source>
</evidence>
<dbReference type="PANTHER" id="PTHR15744">
    <property type="entry name" value="BLOM7"/>
    <property type="match status" value="1"/>
</dbReference>
<dbReference type="GO" id="GO:0003723">
    <property type="term" value="F:RNA binding"/>
    <property type="evidence" value="ECO:0007669"/>
    <property type="project" value="InterPro"/>
</dbReference>
<dbReference type="InterPro" id="IPR047890">
    <property type="entry name" value="KHDC4_KH-I_first"/>
</dbReference>
<dbReference type="InterPro" id="IPR056149">
    <property type="entry name" value="PRP5/DDX46/KHDC4_KH"/>
</dbReference>
<feature type="compositionally biased region" description="Basic and acidic residues" evidence="5">
    <location>
        <begin position="597"/>
        <end position="607"/>
    </location>
</feature>
<feature type="compositionally biased region" description="Pro residues" evidence="5">
    <location>
        <begin position="161"/>
        <end position="170"/>
    </location>
</feature>
<dbReference type="HOGENOM" id="CLU_322456_0_0_1"/>
<evidence type="ECO:0000256" key="3">
    <source>
        <dbReference type="ARBA" id="ARBA00030267"/>
    </source>
</evidence>
<gene>
    <name evidence="8" type="ORF">LOTGIDRAFT_232362</name>
</gene>
<feature type="compositionally biased region" description="Polar residues" evidence="5">
    <location>
        <begin position="549"/>
        <end position="559"/>
    </location>
</feature>
<evidence type="ECO:0000256" key="5">
    <source>
        <dbReference type="SAM" id="MobiDB-lite"/>
    </source>
</evidence>
<protein>
    <recommendedName>
        <fullName evidence="2">KH homology domain-containing protein 4</fullName>
    </recommendedName>
    <alternativeName>
        <fullName evidence="3">Brings lots of money 7</fullName>
    </alternativeName>
</protein>
<keyword evidence="9" id="KW-1185">Reference proteome</keyword>
<dbReference type="KEGG" id="lgi:LOTGIDRAFT_232362"/>
<dbReference type="AlphaFoldDB" id="V4AH82"/>
<dbReference type="FunFam" id="3.30.1370.10:FF:000037">
    <property type="entry name" value="KH domain protein"/>
    <property type="match status" value="1"/>
</dbReference>
<dbReference type="PANTHER" id="PTHR15744:SF0">
    <property type="entry name" value="KH HOMOLOGY DOMAIN-CONTAINING PROTEIN 4"/>
    <property type="match status" value="1"/>
</dbReference>
<dbReference type="InterPro" id="IPR055256">
    <property type="entry name" value="KH_1_KHDC4/BBP-like"/>
</dbReference>
<accession>V4AH82</accession>
<sequence length="898" mass="95900">MYNNRYHSKSSLEEASEAAAKVNAMLIAEGKLKLSQVNQHYQSKAKAGGLFVLDIEINDAPITCRNILTKGTTQEHIMKLSGAAISTRGRYIHPEEKSKVAADDKPLFLYIQATTQQAINIAAKRINEILKDGQGKPAWNEHNNNNNQLIHPPHVPVNTLQPPPQTHQPPPTTYLRPPPTEPAMVTFLQEKLYIGLEHAPPNFDVKNKIIGPAGSYLRHVMGESGAIATLCGKGSGFGDSDSIEPMHIQIQHPTMEGLQQAKALSSNLIQTVQQEYAQFQQALAAMPQPMTPNQTPVYMEVPGQTSLTGGTLLGPPGIATITTLTQPLTGLPPPGMQPAQGMVGLPASSQAVSMTSSLPPTSMINVAQAMGSAPGSVMLPTSSSYTTMAITSPLVASPLPSGQMLSNMDGGNVSNENVMLVPNTSVPPPILQGPPPQPQQFEINNPNNQFIALPSEGQIIVSGTPQPGSNQVTVVGPPQAVIPPPGPLPAIITAPNGQTMELVQTSQGPPPPQSIPIVGQGQPQQPPFSVQTSIAYSGELLTSTSSLTASNPQASTIQSFKDEVAGKRRFKEEKTDEPVPTNLLGYQHGPGWNNKTKSTDKSEEKKISLTGIKRGSQKSEDEPNQKKDKNSNGLHLSKDYGYGDEKLEKELKKSEKDGKASEEDHQSLTNDGTLDPHVHPYKVTVSSAPTIYNTSQSILPPSVSFGQYTQPPPDQTQYINAGPIGEQQMYPPPGQPLALSSQSLPIHNPPVPVVSISVPMASQQMPVVSSHPMIPGQPIIASQHIPVFSQPPVPITSQALPAYSQAMPVSNQPYREPSPPLAWGAPAPPPSSIAPPLPPTSFYQSNQPPPHQWNGPEPTYSTPSSQPGFTPGVFTGPPPTSIQYSQPPPPMPYWVGPN</sequence>
<feature type="compositionally biased region" description="Low complexity" evidence="5">
    <location>
        <begin position="515"/>
        <end position="529"/>
    </location>
</feature>
<dbReference type="InterPro" id="IPR031121">
    <property type="entry name" value="RIK/BLOM7"/>
</dbReference>